<dbReference type="Proteomes" id="UP000057088">
    <property type="component" value="Chromosome 2"/>
</dbReference>
<dbReference type="EMBL" id="UHIP01000001">
    <property type="protein sequence ID" value="SUP28764.1"/>
    <property type="molecule type" value="Genomic_DNA"/>
</dbReference>
<organism evidence="3 5">
    <name type="scientific">Vibrio fluvialis</name>
    <dbReference type="NCBI Taxonomy" id="676"/>
    <lineage>
        <taxon>Bacteria</taxon>
        <taxon>Pseudomonadati</taxon>
        <taxon>Pseudomonadota</taxon>
        <taxon>Gammaproteobacteria</taxon>
        <taxon>Vibrionales</taxon>
        <taxon>Vibrionaceae</taxon>
        <taxon>Vibrio</taxon>
    </lineage>
</organism>
<evidence type="ECO:0000256" key="1">
    <source>
        <dbReference type="SAM" id="SignalP"/>
    </source>
</evidence>
<sequence length="221" mass="25164">MNKPAMAIVTTAFLSLSSTAWCEDSSYTVNVGAEMWRGSTKIDEIRRDTDYAPSFHAAVESDIRYLPNVSVRYTSVDADYASYDKWDYTFYYTLLHHELMNFDAGVTLTRYSNTDYQALDTRTYDFDETTFNWYASAALSIPDTNFDVIGQFDVGNSSGIKSSDVTAGIQYRLPIQEGLWTIKGGYRVIDLEFEDLAKQSPDTETSYVFVDGWFLGAEFRF</sequence>
<evidence type="ECO:0000313" key="2">
    <source>
        <dbReference type="EMBL" id="AMF95468.1"/>
    </source>
</evidence>
<evidence type="ECO:0000313" key="3">
    <source>
        <dbReference type="EMBL" id="SUP28764.1"/>
    </source>
</evidence>
<dbReference type="InterPro" id="IPR026387">
    <property type="entry name" value="OMP_w_GlyGly"/>
</dbReference>
<feature type="chain" id="PRO_5043768878" evidence="1">
    <location>
        <begin position="23"/>
        <end position="221"/>
    </location>
</feature>
<dbReference type="NCBIfam" id="TIGR04219">
    <property type="entry name" value="OMP_w_GlyGly"/>
    <property type="match status" value="1"/>
</dbReference>
<evidence type="ECO:0000313" key="4">
    <source>
        <dbReference type="Proteomes" id="UP000057088"/>
    </source>
</evidence>
<feature type="signal peptide" evidence="1">
    <location>
        <begin position="1"/>
        <end position="22"/>
    </location>
</feature>
<keyword evidence="4" id="KW-1185">Reference proteome</keyword>
<dbReference type="KEGG" id="vfl:AL536_18940"/>
<reference evidence="2" key="2">
    <citation type="submission" date="2018-01" db="EMBL/GenBank/DDBJ databases">
        <title>FDA dAtabase for Regulatory Grade micrObial Sequences (FDA-ARGOS): Supporting development and validation of Infectious Disease Dx tests.</title>
        <authorList>
            <person name="Hoffmann M."/>
            <person name="Allard M."/>
            <person name="Evans P."/>
            <person name="Brown E."/>
            <person name="Tallon L."/>
            <person name="Sadzewicz L."/>
            <person name="Sengamalay N."/>
            <person name="Ott S."/>
            <person name="Godinez A."/>
            <person name="Nagaraj S."/>
            <person name="Vyas G."/>
            <person name="Aluvathingal J."/>
            <person name="Nadendla S."/>
            <person name="Geyer C."/>
            <person name="Sichtig H."/>
        </authorList>
    </citation>
    <scope>NUCLEOTIDE SEQUENCE</scope>
    <source>
        <strain evidence="2">ATCC 33809</strain>
    </source>
</reference>
<reference evidence="3 5" key="3">
    <citation type="submission" date="2018-06" db="EMBL/GenBank/DDBJ databases">
        <authorList>
            <consortium name="Pathogen Informatics"/>
            <person name="Doyle S."/>
        </authorList>
    </citation>
    <scope>NUCLEOTIDE SEQUENCE [LARGE SCALE GENOMIC DNA]</scope>
    <source>
        <strain evidence="3 5">NCTC11327</strain>
    </source>
</reference>
<dbReference type="AlphaFoldDB" id="A0AAX2LQX1"/>
<proteinExistence type="predicted"/>
<gene>
    <name evidence="2" type="ORF">AL536_18940</name>
    <name evidence="3" type="ORF">NCTC11327_02550</name>
</gene>
<keyword evidence="1" id="KW-0732">Signal</keyword>
<dbReference type="GeneID" id="29386776"/>
<evidence type="ECO:0000313" key="5">
    <source>
        <dbReference type="Proteomes" id="UP000254626"/>
    </source>
</evidence>
<dbReference type="RefSeq" id="WP_020332701.1">
    <property type="nucleotide sequence ID" value="NZ_CABLBX010000025.1"/>
</dbReference>
<dbReference type="EMBL" id="CP014035">
    <property type="protein sequence ID" value="AMF95468.1"/>
    <property type="molecule type" value="Genomic_DNA"/>
</dbReference>
<accession>A0AAX2LQX1</accession>
<name>A0AAX2LQX1_VIBFL</name>
<protein>
    <submittedName>
        <fullName evidence="3">ABC-type Fe3+-hydroxamate transport system component</fullName>
    </submittedName>
    <submittedName>
        <fullName evidence="2">Iron-hydroxamate ABC transporter substrate-binding protein</fullName>
    </submittedName>
</protein>
<reference evidence="4" key="1">
    <citation type="submission" date="2015-12" db="EMBL/GenBank/DDBJ databases">
        <title>FDA dAtabase for Regulatory Grade micrObial Sequences (FDA-ARGOS): Supporting development and validation of Infectious Disease Dx tests.</title>
        <authorList>
            <person name="Hoffmann M."/>
            <person name="Allard M."/>
            <person name="Evans P."/>
            <person name="Brown E."/>
            <person name="Tallon L.J."/>
            <person name="Sadzewicz L."/>
            <person name="Sengamalay N."/>
            <person name="Ott S."/>
            <person name="Godinez A."/>
            <person name="Nagaraj S."/>
            <person name="Vyas G."/>
            <person name="Aluvathingal J."/>
            <person name="Nadendla S."/>
            <person name="Geyer C."/>
            <person name="Sichtig H."/>
        </authorList>
    </citation>
    <scope>NUCLEOTIDE SEQUENCE [LARGE SCALE GENOMIC DNA]</scope>
    <source>
        <strain evidence="4">ATCC 33809</strain>
    </source>
</reference>
<dbReference type="Proteomes" id="UP000254626">
    <property type="component" value="Unassembled WGS sequence"/>
</dbReference>